<evidence type="ECO:0000313" key="2">
    <source>
        <dbReference type="EMBL" id="QDU42889.1"/>
    </source>
</evidence>
<dbReference type="AlphaFoldDB" id="A0A517ZK70"/>
<dbReference type="EMBL" id="CP036276">
    <property type="protein sequence ID" value="QDU42889.1"/>
    <property type="molecule type" value="Genomic_DNA"/>
</dbReference>
<reference evidence="2 3" key="1">
    <citation type="submission" date="2019-02" db="EMBL/GenBank/DDBJ databases">
        <title>Deep-cultivation of Planctomycetes and their phenomic and genomic characterization uncovers novel biology.</title>
        <authorList>
            <person name="Wiegand S."/>
            <person name="Jogler M."/>
            <person name="Boedeker C."/>
            <person name="Pinto D."/>
            <person name="Vollmers J."/>
            <person name="Rivas-Marin E."/>
            <person name="Kohn T."/>
            <person name="Peeters S.H."/>
            <person name="Heuer A."/>
            <person name="Rast P."/>
            <person name="Oberbeckmann S."/>
            <person name="Bunk B."/>
            <person name="Jeske O."/>
            <person name="Meyerdierks A."/>
            <person name="Storesund J.E."/>
            <person name="Kallscheuer N."/>
            <person name="Luecker S."/>
            <person name="Lage O.M."/>
            <person name="Pohl T."/>
            <person name="Merkel B.J."/>
            <person name="Hornburger P."/>
            <person name="Mueller R.-W."/>
            <person name="Bruemmer F."/>
            <person name="Labrenz M."/>
            <person name="Spormann A.M."/>
            <person name="Op den Camp H."/>
            <person name="Overmann J."/>
            <person name="Amann R."/>
            <person name="Jetten M.S.M."/>
            <person name="Mascher T."/>
            <person name="Medema M.H."/>
            <person name="Devos D.P."/>
            <person name="Kaster A.-K."/>
            <person name="Ovreas L."/>
            <person name="Rohde M."/>
            <person name="Galperin M.Y."/>
            <person name="Jogler C."/>
        </authorList>
    </citation>
    <scope>NUCLEOTIDE SEQUENCE [LARGE SCALE GENOMIC DNA]</scope>
    <source>
        <strain evidence="2 3">Mal52</strain>
    </source>
</reference>
<keyword evidence="3" id="KW-1185">Reference proteome</keyword>
<accession>A0A517ZK70</accession>
<name>A0A517ZK70_9PLAN</name>
<feature type="region of interest" description="Disordered" evidence="1">
    <location>
        <begin position="168"/>
        <end position="188"/>
    </location>
</feature>
<dbReference type="RefSeq" id="WP_145374890.1">
    <property type="nucleotide sequence ID" value="NZ_CP036276.1"/>
</dbReference>
<organism evidence="2 3">
    <name type="scientific">Symmachiella dynata</name>
    <dbReference type="NCBI Taxonomy" id="2527995"/>
    <lineage>
        <taxon>Bacteria</taxon>
        <taxon>Pseudomonadati</taxon>
        <taxon>Planctomycetota</taxon>
        <taxon>Planctomycetia</taxon>
        <taxon>Planctomycetales</taxon>
        <taxon>Planctomycetaceae</taxon>
        <taxon>Symmachiella</taxon>
    </lineage>
</organism>
<protein>
    <submittedName>
        <fullName evidence="2">Uncharacterized protein</fullName>
    </submittedName>
</protein>
<dbReference type="Proteomes" id="UP000319383">
    <property type="component" value="Chromosome"/>
</dbReference>
<proteinExistence type="predicted"/>
<sequence length="268" mass="30161">MLIQGFDRYKVLSTAIDLNTFTVRDLAAQSLVSEQHVQKIISRSSDLFDGCGTISQGRGRPAKLYRIYPDRVDLLRRELHAHREELRQVMGVSTPEPEPEFAEEGLLPLRIAEIELYDRFEEAKDTQEQISVLERARNLLIAVRNSGQLSPNEEPRLSEAEKRLSELSSLFSSHDSSEPGPAADSRANMNPYLALSPQERALLNRPISDLNLPLEIRKLAARLGVTLIGEIFEQTGHDIKLIMRFVDNKPTDAPAGMRSQKKVAAHRS</sequence>
<dbReference type="KEGG" id="sdyn:Mal52_13580"/>
<evidence type="ECO:0000313" key="3">
    <source>
        <dbReference type="Proteomes" id="UP000319383"/>
    </source>
</evidence>
<gene>
    <name evidence="2" type="ORF">Mal52_13580</name>
</gene>
<evidence type="ECO:0000256" key="1">
    <source>
        <dbReference type="SAM" id="MobiDB-lite"/>
    </source>
</evidence>